<dbReference type="EMBL" id="CDOE01000080">
    <property type="protein sequence ID" value="CEN41505.1"/>
    <property type="molecule type" value="Genomic_DNA"/>
</dbReference>
<reference evidence="1 2" key="1">
    <citation type="submission" date="2015-01" db="EMBL/GenBank/DDBJ databases">
        <authorList>
            <person name="Xiang T."/>
            <person name="Song Y."/>
            <person name="Huang L."/>
            <person name="Wang B."/>
            <person name="Wu P."/>
        </authorList>
    </citation>
    <scope>NUCLEOTIDE SEQUENCE [LARGE SCALE GENOMIC DNA]</scope>
    <source>
        <strain evidence="1 2">Cc12</strain>
    </source>
</reference>
<dbReference type="Proteomes" id="UP000044026">
    <property type="component" value="Unassembled WGS sequence"/>
</dbReference>
<protein>
    <submittedName>
        <fullName evidence="1">Uncharacterized protein</fullName>
    </submittedName>
</protein>
<sequence>MSYIDFDIENNSIFISRGDSRNRNKIKKTDCTDDFTFYEYNGKIRGNFI</sequence>
<accession>A0A0B7HQA3</accession>
<name>A0A0B7HQA3_9FLAO</name>
<dbReference type="AlphaFoldDB" id="A0A0B7HQA3"/>
<evidence type="ECO:0000313" key="2">
    <source>
        <dbReference type="Proteomes" id="UP000044026"/>
    </source>
</evidence>
<gene>
    <name evidence="1" type="ORF">CCAN12_810077</name>
</gene>
<organism evidence="1 2">
    <name type="scientific">Capnocytophaga canimorsus</name>
    <dbReference type="NCBI Taxonomy" id="28188"/>
    <lineage>
        <taxon>Bacteria</taxon>
        <taxon>Pseudomonadati</taxon>
        <taxon>Bacteroidota</taxon>
        <taxon>Flavobacteriia</taxon>
        <taxon>Flavobacteriales</taxon>
        <taxon>Flavobacteriaceae</taxon>
        <taxon>Capnocytophaga</taxon>
    </lineage>
</organism>
<proteinExistence type="predicted"/>
<evidence type="ECO:0000313" key="1">
    <source>
        <dbReference type="EMBL" id="CEN41505.1"/>
    </source>
</evidence>